<dbReference type="AlphaFoldDB" id="A0A430B2V5"/>
<keyword evidence="2" id="KW-0813">Transport</keyword>
<evidence type="ECO:0000313" key="9">
    <source>
        <dbReference type="EMBL" id="RSU14638.1"/>
    </source>
</evidence>
<dbReference type="Proteomes" id="UP000286773">
    <property type="component" value="Unassembled WGS sequence"/>
</dbReference>
<protein>
    <submittedName>
        <fullName evidence="9">PTS mannose transporter subunit IID</fullName>
    </submittedName>
</protein>
<comment type="caution">
    <text evidence="9">The sequence shown here is derived from an EMBL/GenBank/DDBJ whole genome shotgun (WGS) entry which is preliminary data.</text>
</comment>
<dbReference type="PANTHER" id="PTHR33799:SF1">
    <property type="entry name" value="PTS SYSTEM MANNOSE-SPECIFIC EIIAB COMPONENT-RELATED"/>
    <property type="match status" value="1"/>
</dbReference>
<dbReference type="CDD" id="cd00006">
    <property type="entry name" value="PTS_IIA_man"/>
    <property type="match status" value="1"/>
</dbReference>
<evidence type="ECO:0000256" key="5">
    <source>
        <dbReference type="ARBA" id="ARBA00022679"/>
    </source>
</evidence>
<dbReference type="EMBL" id="NGKC01000001">
    <property type="protein sequence ID" value="RSU14638.1"/>
    <property type="molecule type" value="Genomic_DNA"/>
</dbReference>
<dbReference type="GO" id="GO:0005737">
    <property type="term" value="C:cytoplasm"/>
    <property type="evidence" value="ECO:0007669"/>
    <property type="project" value="UniProtKB-SubCell"/>
</dbReference>
<evidence type="ECO:0000259" key="8">
    <source>
        <dbReference type="PROSITE" id="PS51096"/>
    </source>
</evidence>
<dbReference type="Pfam" id="PF03610">
    <property type="entry name" value="EIIA-man"/>
    <property type="match status" value="1"/>
</dbReference>
<gene>
    <name evidence="9" type="ORF">CBF27_01240</name>
</gene>
<feature type="domain" description="PTS EIIA type-4" evidence="8">
    <location>
        <begin position="1"/>
        <end position="127"/>
    </location>
</feature>
<keyword evidence="6" id="KW-0598">Phosphotransferase system</keyword>
<dbReference type="InterPro" id="IPR051471">
    <property type="entry name" value="Bacterial_PTS_sugar_comp"/>
</dbReference>
<dbReference type="SUPFAM" id="SSF53062">
    <property type="entry name" value="PTS system fructose IIA component-like"/>
    <property type="match status" value="1"/>
</dbReference>
<sequence>MQGILIVTHGKMAEGLMDSLELIMGAQSNYRTLSLCHGDNINLFAEQIQEEIKALDTGSGVIVFADLFSASPYNQTAMGLKHLTGQKVRLISGVNLPMLVEAFNQRMLGTSLDDMYKSVMSVGKDGIKEFFEELERV</sequence>
<keyword evidence="3" id="KW-0963">Cytoplasm</keyword>
<keyword evidence="10" id="KW-1185">Reference proteome</keyword>
<evidence type="ECO:0000256" key="2">
    <source>
        <dbReference type="ARBA" id="ARBA00022448"/>
    </source>
</evidence>
<dbReference type="PANTHER" id="PTHR33799">
    <property type="entry name" value="PTS PERMEASE-RELATED-RELATED"/>
    <property type="match status" value="1"/>
</dbReference>
<dbReference type="GO" id="GO:0016301">
    <property type="term" value="F:kinase activity"/>
    <property type="evidence" value="ECO:0007669"/>
    <property type="project" value="UniProtKB-KW"/>
</dbReference>
<evidence type="ECO:0000256" key="6">
    <source>
        <dbReference type="ARBA" id="ARBA00022683"/>
    </source>
</evidence>
<evidence type="ECO:0000256" key="3">
    <source>
        <dbReference type="ARBA" id="ARBA00022490"/>
    </source>
</evidence>
<evidence type="ECO:0000256" key="7">
    <source>
        <dbReference type="ARBA" id="ARBA00022777"/>
    </source>
</evidence>
<dbReference type="OrthoDB" id="9799827at2"/>
<keyword evidence="7" id="KW-0418">Kinase</keyword>
<name>A0A430B2V5_9ENTE</name>
<evidence type="ECO:0000256" key="1">
    <source>
        <dbReference type="ARBA" id="ARBA00004496"/>
    </source>
</evidence>
<dbReference type="GO" id="GO:0009401">
    <property type="term" value="P:phosphoenolpyruvate-dependent sugar phosphotransferase system"/>
    <property type="evidence" value="ECO:0007669"/>
    <property type="project" value="UniProtKB-KW"/>
</dbReference>
<proteinExistence type="predicted"/>
<keyword evidence="5" id="KW-0808">Transferase</keyword>
<dbReference type="Gene3D" id="3.40.50.510">
    <property type="entry name" value="Phosphotransferase system, mannose-type IIA component"/>
    <property type="match status" value="1"/>
</dbReference>
<organism evidence="9 10">
    <name type="scientific">Vagococcus acidifermentans</name>
    <dbReference type="NCBI Taxonomy" id="564710"/>
    <lineage>
        <taxon>Bacteria</taxon>
        <taxon>Bacillati</taxon>
        <taxon>Bacillota</taxon>
        <taxon>Bacilli</taxon>
        <taxon>Lactobacillales</taxon>
        <taxon>Enterococcaceae</taxon>
        <taxon>Vagococcus</taxon>
    </lineage>
</organism>
<evidence type="ECO:0000256" key="4">
    <source>
        <dbReference type="ARBA" id="ARBA00022597"/>
    </source>
</evidence>
<dbReference type="RefSeq" id="WP_126811583.1">
    <property type="nucleotide sequence ID" value="NZ_NGKC01000001.1"/>
</dbReference>
<dbReference type="InterPro" id="IPR036662">
    <property type="entry name" value="PTS_EIIA_man-typ_sf"/>
</dbReference>
<dbReference type="GO" id="GO:0016020">
    <property type="term" value="C:membrane"/>
    <property type="evidence" value="ECO:0007669"/>
    <property type="project" value="InterPro"/>
</dbReference>
<dbReference type="InterPro" id="IPR033887">
    <property type="entry name" value="PTS_IIA_man"/>
</dbReference>
<keyword evidence="4" id="KW-0762">Sugar transport</keyword>
<dbReference type="InterPro" id="IPR004701">
    <property type="entry name" value="PTS_EIIA_man-typ"/>
</dbReference>
<accession>A0A430B2V5</accession>
<evidence type="ECO:0000313" key="10">
    <source>
        <dbReference type="Proteomes" id="UP000286773"/>
    </source>
</evidence>
<reference evidence="9 10" key="1">
    <citation type="submission" date="2017-05" db="EMBL/GenBank/DDBJ databases">
        <title>Vagococcus spp. assemblies.</title>
        <authorList>
            <person name="Gulvik C.A."/>
        </authorList>
    </citation>
    <scope>NUCLEOTIDE SEQUENCE [LARGE SCALE GENOMIC DNA]</scope>
    <source>
        <strain evidence="9 10">LMG 24798</strain>
    </source>
</reference>
<dbReference type="PROSITE" id="PS51096">
    <property type="entry name" value="PTS_EIIA_TYPE_4"/>
    <property type="match status" value="1"/>
</dbReference>
<comment type="subcellular location">
    <subcellularLocation>
        <location evidence="1">Cytoplasm</location>
    </subcellularLocation>
</comment>